<evidence type="ECO:0000256" key="1">
    <source>
        <dbReference type="ARBA" id="ARBA00005234"/>
    </source>
</evidence>
<feature type="domain" description="Ubiquitin-like protease family profile" evidence="4">
    <location>
        <begin position="1"/>
        <end position="120"/>
    </location>
</feature>
<dbReference type="GO" id="GO:0006508">
    <property type="term" value="P:proteolysis"/>
    <property type="evidence" value="ECO:0007669"/>
    <property type="project" value="UniProtKB-KW"/>
</dbReference>
<dbReference type="PROSITE" id="PS50600">
    <property type="entry name" value="ULP_PROTEASE"/>
    <property type="match status" value="1"/>
</dbReference>
<name>A0A9W7CLH1_9STRA</name>
<dbReference type="AlphaFoldDB" id="A0A9W7CLH1"/>
<sequence length="156" mass="17086">MPTASRATLHGDSEVGDILQRATLVEIRSCVDDAANDSVLLAMKFDTSHWVCLVVDNANNKLQLYDSMTKRAIAKVLKTMATEMVSAVLDGEYEVATLKTPHEKDGDSCGVFVCLRSWGQGSSDAPDGVSPGEVMRLHWEMLRAVIKMKRNESTTP</sequence>
<evidence type="ECO:0000313" key="6">
    <source>
        <dbReference type="Proteomes" id="UP001165121"/>
    </source>
</evidence>
<keyword evidence="3" id="KW-0378">Hydrolase</keyword>
<dbReference type="InterPro" id="IPR038765">
    <property type="entry name" value="Papain-like_cys_pep_sf"/>
</dbReference>
<evidence type="ECO:0000256" key="2">
    <source>
        <dbReference type="ARBA" id="ARBA00022670"/>
    </source>
</evidence>
<protein>
    <submittedName>
        <fullName evidence="5">Unnamed protein product</fullName>
    </submittedName>
</protein>
<evidence type="ECO:0000259" key="4">
    <source>
        <dbReference type="PROSITE" id="PS50600"/>
    </source>
</evidence>
<reference evidence="5" key="1">
    <citation type="submission" date="2023-04" db="EMBL/GenBank/DDBJ databases">
        <title>Phytophthora fragariaefolia NBRC 109709.</title>
        <authorList>
            <person name="Ichikawa N."/>
            <person name="Sato H."/>
            <person name="Tonouchi N."/>
        </authorList>
    </citation>
    <scope>NUCLEOTIDE SEQUENCE</scope>
    <source>
        <strain evidence="5">NBRC 109709</strain>
    </source>
</reference>
<dbReference type="GO" id="GO:0008234">
    <property type="term" value="F:cysteine-type peptidase activity"/>
    <property type="evidence" value="ECO:0007669"/>
    <property type="project" value="InterPro"/>
</dbReference>
<comment type="caution">
    <text evidence="5">The sequence shown here is derived from an EMBL/GenBank/DDBJ whole genome shotgun (WGS) entry which is preliminary data.</text>
</comment>
<gene>
    <name evidence="5" type="ORF">Pfra01_000829100</name>
</gene>
<dbReference type="Gene3D" id="1.10.418.20">
    <property type="match status" value="1"/>
</dbReference>
<keyword evidence="2" id="KW-0645">Protease</keyword>
<dbReference type="SUPFAM" id="SSF54001">
    <property type="entry name" value="Cysteine proteinases"/>
    <property type="match status" value="1"/>
</dbReference>
<accession>A0A9W7CLH1</accession>
<dbReference type="InterPro" id="IPR003653">
    <property type="entry name" value="Peptidase_C48_C"/>
</dbReference>
<dbReference type="OrthoDB" id="120163at2759"/>
<dbReference type="EMBL" id="BSXT01000739">
    <property type="protein sequence ID" value="GMF33429.1"/>
    <property type="molecule type" value="Genomic_DNA"/>
</dbReference>
<evidence type="ECO:0000313" key="5">
    <source>
        <dbReference type="EMBL" id="GMF33429.1"/>
    </source>
</evidence>
<dbReference type="Gene3D" id="3.30.310.130">
    <property type="entry name" value="Ubiquitin-related"/>
    <property type="match status" value="1"/>
</dbReference>
<organism evidence="5 6">
    <name type="scientific">Phytophthora fragariaefolia</name>
    <dbReference type="NCBI Taxonomy" id="1490495"/>
    <lineage>
        <taxon>Eukaryota</taxon>
        <taxon>Sar</taxon>
        <taxon>Stramenopiles</taxon>
        <taxon>Oomycota</taxon>
        <taxon>Peronosporomycetes</taxon>
        <taxon>Peronosporales</taxon>
        <taxon>Peronosporaceae</taxon>
        <taxon>Phytophthora</taxon>
    </lineage>
</organism>
<dbReference type="Proteomes" id="UP001165121">
    <property type="component" value="Unassembled WGS sequence"/>
</dbReference>
<proteinExistence type="inferred from homology"/>
<evidence type="ECO:0000256" key="3">
    <source>
        <dbReference type="ARBA" id="ARBA00022801"/>
    </source>
</evidence>
<keyword evidence="6" id="KW-1185">Reference proteome</keyword>
<comment type="similarity">
    <text evidence="1">Belongs to the peptidase C48 family.</text>
</comment>
<dbReference type="Pfam" id="PF02902">
    <property type="entry name" value="Peptidase_C48"/>
    <property type="match status" value="1"/>
</dbReference>